<keyword evidence="1 3" id="KW-0378">Hydrolase</keyword>
<organism evidence="6 7">
    <name type="scientific">Brevundimonas alba</name>
    <dbReference type="NCBI Taxonomy" id="74314"/>
    <lineage>
        <taxon>Bacteria</taxon>
        <taxon>Pseudomonadati</taxon>
        <taxon>Pseudomonadota</taxon>
        <taxon>Alphaproteobacteria</taxon>
        <taxon>Caulobacterales</taxon>
        <taxon>Caulobacteraceae</taxon>
        <taxon>Brevundimonas</taxon>
    </lineage>
</organism>
<keyword evidence="2 3" id="KW-0326">Glycosidase</keyword>
<feature type="signal peptide" evidence="4">
    <location>
        <begin position="1"/>
        <end position="18"/>
    </location>
</feature>
<dbReference type="PANTHER" id="PTHR34142:SF1">
    <property type="entry name" value="GLYCOSIDE HYDROLASE FAMILY 5 DOMAIN-CONTAINING PROTEIN"/>
    <property type="match status" value="1"/>
</dbReference>
<dbReference type="EMBL" id="JAATJM010000001">
    <property type="protein sequence ID" value="NJC41223.1"/>
    <property type="molecule type" value="Genomic_DNA"/>
</dbReference>
<dbReference type="SUPFAM" id="SSF51445">
    <property type="entry name" value="(Trans)glycosidases"/>
    <property type="match status" value="1"/>
</dbReference>
<evidence type="ECO:0000256" key="1">
    <source>
        <dbReference type="ARBA" id="ARBA00022801"/>
    </source>
</evidence>
<keyword evidence="4" id="KW-0732">Signal</keyword>
<dbReference type="AlphaFoldDB" id="A0A7X5YJR8"/>
<dbReference type="EC" id="3.2.1.4" evidence="6"/>
<dbReference type="RefSeq" id="WP_168046143.1">
    <property type="nucleotide sequence ID" value="NZ_JAATJM010000001.1"/>
</dbReference>
<reference evidence="6 7" key="1">
    <citation type="submission" date="2020-03" db="EMBL/GenBank/DDBJ databases">
        <title>Genomic Encyclopedia of Type Strains, Phase IV (KMG-IV): sequencing the most valuable type-strain genomes for metagenomic binning, comparative biology and taxonomic classification.</title>
        <authorList>
            <person name="Goeker M."/>
        </authorList>
    </citation>
    <scope>NUCLEOTIDE SEQUENCE [LARGE SCALE GENOMIC DNA]</scope>
    <source>
        <strain evidence="6 7">DSM 4736</strain>
    </source>
</reference>
<evidence type="ECO:0000256" key="2">
    <source>
        <dbReference type="ARBA" id="ARBA00023295"/>
    </source>
</evidence>
<dbReference type="PROSITE" id="PS00659">
    <property type="entry name" value="GLYCOSYL_HYDROL_F5"/>
    <property type="match status" value="1"/>
</dbReference>
<protein>
    <submittedName>
        <fullName evidence="6">Endoglucanase</fullName>
        <ecNumber evidence="6">3.2.1.4</ecNumber>
    </submittedName>
</protein>
<dbReference type="GO" id="GO:0000272">
    <property type="term" value="P:polysaccharide catabolic process"/>
    <property type="evidence" value="ECO:0007669"/>
    <property type="project" value="InterPro"/>
</dbReference>
<feature type="domain" description="Glycoside hydrolase family 5" evidence="5">
    <location>
        <begin position="36"/>
        <end position="278"/>
    </location>
</feature>
<dbReference type="GO" id="GO:0008810">
    <property type="term" value="F:cellulase activity"/>
    <property type="evidence" value="ECO:0007669"/>
    <property type="project" value="UniProtKB-EC"/>
</dbReference>
<evidence type="ECO:0000313" key="7">
    <source>
        <dbReference type="Proteomes" id="UP000587415"/>
    </source>
</evidence>
<dbReference type="PANTHER" id="PTHR34142">
    <property type="entry name" value="ENDO-BETA-1,4-GLUCANASE A"/>
    <property type="match status" value="1"/>
</dbReference>
<dbReference type="Gene3D" id="3.20.20.80">
    <property type="entry name" value="Glycosidases"/>
    <property type="match status" value="1"/>
</dbReference>
<evidence type="ECO:0000256" key="4">
    <source>
        <dbReference type="SAM" id="SignalP"/>
    </source>
</evidence>
<dbReference type="InterPro" id="IPR018087">
    <property type="entry name" value="Glyco_hydro_5_CS"/>
</dbReference>
<dbReference type="Pfam" id="PF00150">
    <property type="entry name" value="Cellulase"/>
    <property type="match status" value="1"/>
</dbReference>
<name>A0A7X5YJR8_9CAUL</name>
<comment type="similarity">
    <text evidence="3">Belongs to the glycosyl hydrolase 5 (cellulase A) family.</text>
</comment>
<gene>
    <name evidence="6" type="ORF">GGQ87_001481</name>
</gene>
<evidence type="ECO:0000313" key="6">
    <source>
        <dbReference type="EMBL" id="NJC41223.1"/>
    </source>
</evidence>
<accession>A0A7X5YJR8</accession>
<comment type="caution">
    <text evidence="6">The sequence shown here is derived from an EMBL/GenBank/DDBJ whole genome shotgun (WGS) entry which is preliminary data.</text>
</comment>
<dbReference type="InterPro" id="IPR017853">
    <property type="entry name" value="GH"/>
</dbReference>
<sequence length="320" mass="35252">MIRLILALTLLFATPALAHTPVERHGALRVDGARIVDEHGDPVALHGMSLFWSQWQPQFYNADAVHWLATDWNVTVVRAAMAVHHDGYMDNPEREIAKVEAVIDATIAEGIYVIVDWHAHLPEPEAAAAFFARIAAKYGDRPNVIYETYNEPLNIHGWAEVVKPYHMAVIPGIRAVDPDNLIVAGTPTWSQDVDIAAADPLPFNNVAYTLHFYAGTHRQELRDKAQKAMDLGAALFVTEWGSTPATGDGPMDVAETRLWWDFVQAHGLSDLNWSITDKQETSAALLPGASGTGGWTDAVISPSGHFVRERLRTLNPAAHH</sequence>
<evidence type="ECO:0000259" key="5">
    <source>
        <dbReference type="Pfam" id="PF00150"/>
    </source>
</evidence>
<evidence type="ECO:0000256" key="3">
    <source>
        <dbReference type="RuleBase" id="RU361153"/>
    </source>
</evidence>
<dbReference type="Proteomes" id="UP000587415">
    <property type="component" value="Unassembled WGS sequence"/>
</dbReference>
<feature type="chain" id="PRO_5030760026" evidence="4">
    <location>
        <begin position="19"/>
        <end position="320"/>
    </location>
</feature>
<keyword evidence="7" id="KW-1185">Reference proteome</keyword>
<proteinExistence type="inferred from homology"/>
<dbReference type="InterPro" id="IPR001547">
    <property type="entry name" value="Glyco_hydro_5"/>
</dbReference>